<dbReference type="PANTHER" id="PTHR23022">
    <property type="entry name" value="TRANSPOSABLE ELEMENT-RELATED"/>
    <property type="match status" value="1"/>
</dbReference>
<dbReference type="Gene3D" id="3.30.420.10">
    <property type="entry name" value="Ribonuclease H-like superfamily/Ribonuclease H"/>
    <property type="match status" value="1"/>
</dbReference>
<dbReference type="PANTHER" id="PTHR23022:SF134">
    <property type="entry name" value="TRANSPOSABLE ELEMENT TC1 TRANSPOSASE"/>
    <property type="match status" value="1"/>
</dbReference>
<evidence type="ECO:0000313" key="5">
    <source>
        <dbReference type="WBParaSite" id="jg23073"/>
    </source>
</evidence>
<dbReference type="GO" id="GO:0006313">
    <property type="term" value="P:DNA transposition"/>
    <property type="evidence" value="ECO:0007669"/>
    <property type="project" value="InterPro"/>
</dbReference>
<dbReference type="SUPFAM" id="SSF46689">
    <property type="entry name" value="Homeodomain-like"/>
    <property type="match status" value="1"/>
</dbReference>
<dbReference type="GO" id="GO:0015074">
    <property type="term" value="P:DNA integration"/>
    <property type="evidence" value="ECO:0007669"/>
    <property type="project" value="InterPro"/>
</dbReference>
<comment type="subcellular location">
    <subcellularLocation>
        <location evidence="1">Nucleus</location>
    </subcellularLocation>
</comment>
<sequence length="212" mass="24600">MAKRKKSTEQTNTVNRIVNRFEEEGSVSNRQRSGDPRKTSARDDRRLVKIVKDDPRKTATDVRIYANNNLSVGITTRTARLILEKANLPARRPSKKPLISEKNVKSRLEFARKHFEWSVADLGRVLWSVESKYKLLSSNGIRYVRRPPGQRNNPKYQVPTVKHGGGSVMVWGSFSRDGWVRFIELKEFMKAVNYKKILEEQMLPDARTREMK</sequence>
<feature type="compositionally biased region" description="Basic and acidic residues" evidence="2">
    <location>
        <begin position="32"/>
        <end position="44"/>
    </location>
</feature>
<evidence type="ECO:0000313" key="4">
    <source>
        <dbReference type="Proteomes" id="UP000887574"/>
    </source>
</evidence>
<dbReference type="Proteomes" id="UP000887574">
    <property type="component" value="Unplaced"/>
</dbReference>
<organism evidence="4 5">
    <name type="scientific">Ditylenchus dipsaci</name>
    <dbReference type="NCBI Taxonomy" id="166011"/>
    <lineage>
        <taxon>Eukaryota</taxon>
        <taxon>Metazoa</taxon>
        <taxon>Ecdysozoa</taxon>
        <taxon>Nematoda</taxon>
        <taxon>Chromadorea</taxon>
        <taxon>Rhabditida</taxon>
        <taxon>Tylenchina</taxon>
        <taxon>Tylenchomorpha</taxon>
        <taxon>Sphaerularioidea</taxon>
        <taxon>Anguinidae</taxon>
        <taxon>Anguininae</taxon>
        <taxon>Ditylenchus</taxon>
    </lineage>
</organism>
<dbReference type="InterPro" id="IPR036397">
    <property type="entry name" value="RNaseH_sf"/>
</dbReference>
<dbReference type="InterPro" id="IPR052338">
    <property type="entry name" value="Transposase_5"/>
</dbReference>
<feature type="region of interest" description="Disordered" evidence="2">
    <location>
        <begin position="1"/>
        <end position="44"/>
    </location>
</feature>
<protein>
    <submittedName>
        <fullName evidence="5">Transposase Tc1-like domain-containing protein</fullName>
    </submittedName>
</protein>
<dbReference type="InterPro" id="IPR009057">
    <property type="entry name" value="Homeodomain-like_sf"/>
</dbReference>
<proteinExistence type="predicted"/>
<dbReference type="WBParaSite" id="jg23073">
    <property type="protein sequence ID" value="jg23073"/>
    <property type="gene ID" value="jg23073"/>
</dbReference>
<reference evidence="5" key="1">
    <citation type="submission" date="2022-11" db="UniProtKB">
        <authorList>
            <consortium name="WormBaseParasite"/>
        </authorList>
    </citation>
    <scope>IDENTIFICATION</scope>
</reference>
<accession>A0A915DUY8</accession>
<evidence type="ECO:0000259" key="3">
    <source>
        <dbReference type="Pfam" id="PF01498"/>
    </source>
</evidence>
<dbReference type="AlphaFoldDB" id="A0A915DUY8"/>
<dbReference type="GO" id="GO:0003677">
    <property type="term" value="F:DNA binding"/>
    <property type="evidence" value="ECO:0007669"/>
    <property type="project" value="InterPro"/>
</dbReference>
<dbReference type="InterPro" id="IPR002492">
    <property type="entry name" value="Transposase_Tc1-like"/>
</dbReference>
<evidence type="ECO:0000256" key="2">
    <source>
        <dbReference type="SAM" id="MobiDB-lite"/>
    </source>
</evidence>
<evidence type="ECO:0000256" key="1">
    <source>
        <dbReference type="ARBA" id="ARBA00004123"/>
    </source>
</evidence>
<keyword evidence="4" id="KW-1185">Reference proteome</keyword>
<feature type="domain" description="Transposase Tc1-like" evidence="3">
    <location>
        <begin position="44"/>
        <end position="115"/>
    </location>
</feature>
<dbReference type="GO" id="GO:0005634">
    <property type="term" value="C:nucleus"/>
    <property type="evidence" value="ECO:0007669"/>
    <property type="project" value="UniProtKB-SubCell"/>
</dbReference>
<name>A0A915DUY8_9BILA</name>
<dbReference type="Pfam" id="PF01498">
    <property type="entry name" value="HTH_Tnp_Tc3_2"/>
    <property type="match status" value="1"/>
</dbReference>